<evidence type="ECO:0000313" key="5">
    <source>
        <dbReference type="Proteomes" id="UP000243605"/>
    </source>
</evidence>
<keyword evidence="1 4" id="KW-0808">Transferase</keyword>
<dbReference type="InterPro" id="IPR051556">
    <property type="entry name" value="N-term/lysine_N-AcTrnsfr"/>
</dbReference>
<dbReference type="OrthoDB" id="7205533at2"/>
<evidence type="ECO:0000256" key="2">
    <source>
        <dbReference type="ARBA" id="ARBA00023315"/>
    </source>
</evidence>
<accession>A0A662Z946</accession>
<dbReference type="Proteomes" id="UP000243605">
    <property type="component" value="Unassembled WGS sequence"/>
</dbReference>
<dbReference type="AlphaFoldDB" id="A0A662Z946"/>
<dbReference type="EMBL" id="FOIT01000007">
    <property type="protein sequence ID" value="SEW18010.1"/>
    <property type="molecule type" value="Genomic_DNA"/>
</dbReference>
<dbReference type="GO" id="GO:0016747">
    <property type="term" value="F:acyltransferase activity, transferring groups other than amino-acyl groups"/>
    <property type="evidence" value="ECO:0007669"/>
    <property type="project" value="InterPro"/>
</dbReference>
<sequence length="153" mass="18505">MEFVNINLNFHKDIVIKFRKDSFKESFGHSKDLNEDEYILWLEEKVQEFPDGFLLLKKENEYIGQIELTIKKYKNRIVGYINLYYLTKPYRGKGYAEEMHTYALSYFENNGLEEYHLRVSPTNRRAIKFYQKNGLEKINEEHEGKVIRMRGYL</sequence>
<reference evidence="4 5" key="1">
    <citation type="submission" date="2016-10" db="EMBL/GenBank/DDBJ databases">
        <authorList>
            <person name="Varghese N."/>
            <person name="Submissions S."/>
        </authorList>
    </citation>
    <scope>NUCLEOTIDE SEQUENCE [LARGE SCALE GENOMIC DNA]</scope>
    <source>
        <strain evidence="4 5">IBRC-M10081</strain>
    </source>
</reference>
<evidence type="ECO:0000313" key="4">
    <source>
        <dbReference type="EMBL" id="SEW18010.1"/>
    </source>
</evidence>
<protein>
    <submittedName>
        <fullName evidence="4">Acetyltransferase (GNAT) family protein</fullName>
    </submittedName>
</protein>
<dbReference type="PANTHER" id="PTHR42919:SF8">
    <property type="entry name" value="N-ALPHA-ACETYLTRANSFERASE 50"/>
    <property type="match status" value="1"/>
</dbReference>
<keyword evidence="2" id="KW-0012">Acyltransferase</keyword>
<dbReference type="InterPro" id="IPR000182">
    <property type="entry name" value="GNAT_dom"/>
</dbReference>
<gene>
    <name evidence="4" type="ORF">SAMN05192557_1987</name>
</gene>
<dbReference type="PROSITE" id="PS51186">
    <property type="entry name" value="GNAT"/>
    <property type="match status" value="1"/>
</dbReference>
<dbReference type="CDD" id="cd04301">
    <property type="entry name" value="NAT_SF"/>
    <property type="match status" value="1"/>
</dbReference>
<dbReference type="PANTHER" id="PTHR42919">
    <property type="entry name" value="N-ALPHA-ACETYLTRANSFERASE"/>
    <property type="match status" value="1"/>
</dbReference>
<dbReference type="SUPFAM" id="SSF55729">
    <property type="entry name" value="Acyl-CoA N-acyltransferases (Nat)"/>
    <property type="match status" value="1"/>
</dbReference>
<proteinExistence type="predicted"/>
<evidence type="ECO:0000259" key="3">
    <source>
        <dbReference type="PROSITE" id="PS51186"/>
    </source>
</evidence>
<feature type="domain" description="N-acetyltransferase" evidence="3">
    <location>
        <begin position="1"/>
        <end position="153"/>
    </location>
</feature>
<name>A0A662Z946_9STAP</name>
<evidence type="ECO:0000256" key="1">
    <source>
        <dbReference type="ARBA" id="ARBA00022679"/>
    </source>
</evidence>
<dbReference type="InterPro" id="IPR016181">
    <property type="entry name" value="Acyl_CoA_acyltransferase"/>
</dbReference>
<dbReference type="Pfam" id="PF00583">
    <property type="entry name" value="Acetyltransf_1"/>
    <property type="match status" value="1"/>
</dbReference>
<keyword evidence="5" id="KW-1185">Reference proteome</keyword>
<organism evidence="4 5">
    <name type="scientific">Aliicoccus persicus</name>
    <dbReference type="NCBI Taxonomy" id="930138"/>
    <lineage>
        <taxon>Bacteria</taxon>
        <taxon>Bacillati</taxon>
        <taxon>Bacillota</taxon>
        <taxon>Bacilli</taxon>
        <taxon>Bacillales</taxon>
        <taxon>Staphylococcaceae</taxon>
        <taxon>Aliicoccus</taxon>
    </lineage>
</organism>
<dbReference type="Gene3D" id="3.40.630.30">
    <property type="match status" value="1"/>
</dbReference>